<organism evidence="1 2">
    <name type="scientific">Gossypium darwinii</name>
    <name type="common">Darwin's cotton</name>
    <name type="synonym">Gossypium barbadense var. darwinii</name>
    <dbReference type="NCBI Taxonomy" id="34276"/>
    <lineage>
        <taxon>Eukaryota</taxon>
        <taxon>Viridiplantae</taxon>
        <taxon>Streptophyta</taxon>
        <taxon>Embryophyta</taxon>
        <taxon>Tracheophyta</taxon>
        <taxon>Spermatophyta</taxon>
        <taxon>Magnoliopsida</taxon>
        <taxon>eudicotyledons</taxon>
        <taxon>Gunneridae</taxon>
        <taxon>Pentapetalae</taxon>
        <taxon>rosids</taxon>
        <taxon>malvids</taxon>
        <taxon>Malvales</taxon>
        <taxon>Malvaceae</taxon>
        <taxon>Malvoideae</taxon>
        <taxon>Gossypium</taxon>
    </lineage>
</organism>
<reference evidence="1 2" key="1">
    <citation type="submission" date="2019-06" db="EMBL/GenBank/DDBJ databases">
        <title>WGS assembly of Gossypium darwinii.</title>
        <authorList>
            <person name="Chen Z.J."/>
            <person name="Sreedasyam A."/>
            <person name="Ando A."/>
            <person name="Song Q."/>
            <person name="De L."/>
            <person name="Hulse-Kemp A."/>
            <person name="Ding M."/>
            <person name="Ye W."/>
            <person name="Kirkbride R."/>
            <person name="Jenkins J."/>
            <person name="Plott C."/>
            <person name="Lovell J."/>
            <person name="Lin Y.-M."/>
            <person name="Vaughn R."/>
            <person name="Liu B."/>
            <person name="Li W."/>
            <person name="Simpson S."/>
            <person name="Scheffler B."/>
            <person name="Saski C."/>
            <person name="Grover C."/>
            <person name="Hu G."/>
            <person name="Conover J."/>
            <person name="Carlson J."/>
            <person name="Shu S."/>
            <person name="Boston L."/>
            <person name="Williams M."/>
            <person name="Peterson D."/>
            <person name="Mcgee K."/>
            <person name="Jones D."/>
            <person name="Wendel J."/>
            <person name="Stelly D."/>
            <person name="Grimwood J."/>
            <person name="Schmutz J."/>
        </authorList>
    </citation>
    <scope>NUCLEOTIDE SEQUENCE [LARGE SCALE GENOMIC DNA]</scope>
    <source>
        <strain evidence="1">1808015.09</strain>
    </source>
</reference>
<accession>A0A5D2G4N2</accession>
<evidence type="ECO:0000313" key="1">
    <source>
        <dbReference type="EMBL" id="TYH12710.1"/>
    </source>
</evidence>
<protein>
    <submittedName>
        <fullName evidence="1">Uncharacterized protein</fullName>
    </submittedName>
</protein>
<dbReference type="Proteomes" id="UP000323506">
    <property type="component" value="Chromosome A06"/>
</dbReference>
<dbReference type="AlphaFoldDB" id="A0A5D2G4N2"/>
<dbReference type="EMBL" id="CM017693">
    <property type="protein sequence ID" value="TYH12710.1"/>
    <property type="molecule type" value="Genomic_DNA"/>
</dbReference>
<proteinExistence type="predicted"/>
<name>A0A5D2G4N2_GOSDA</name>
<sequence length="123" mass="13190">MGAVDLYPLSHIKPIGPVACWPLLPSIKATNIAGAIRSLGLSFPFSADIQEWSPKPSKIVQQLEKIGGLSLPHGVVSGAKDKSSFVSLCLLSALLQPFFLPCLCKHICCNRKKEGQTIYVTGT</sequence>
<keyword evidence="2" id="KW-1185">Reference proteome</keyword>
<gene>
    <name evidence="1" type="ORF">ES288_A06G088600v1</name>
</gene>
<evidence type="ECO:0000313" key="2">
    <source>
        <dbReference type="Proteomes" id="UP000323506"/>
    </source>
</evidence>